<accession>A0A1D9LL64</accession>
<dbReference type="InterPro" id="IPR050345">
    <property type="entry name" value="Aliph_Amidase/BUP"/>
</dbReference>
<dbReference type="PANTHER" id="PTHR43674:SF16">
    <property type="entry name" value="CARBON-NITROGEN FAMILY, PUTATIVE (AFU_ORTHOLOGUE AFUA_5G02350)-RELATED"/>
    <property type="match status" value="1"/>
</dbReference>
<dbReference type="AlphaFoldDB" id="A0A1D9LL64"/>
<sequence>MSVIRLALAQQPAPDDPSGRLSLLRQWCEAAAADGAHLLLLPEMWSTGYAPERMNAAHAWGDDEAILAEISQLADGLGLAIGFTYLARRDGALRNRLRLYGADGSVALQYDKVHICDFTDGTETALQGGEGFVCADVELGGETVRIGAMICFDREFPESGRSLMRQGAELALVPNACPMREDAELGDVRLQQLRGRALENRFAVALCNYPAPQYDGASCLIDARGHLLAVAGEQAQLLSADLDLTALRRWRAEQDEVWGPDAQRPSCYR</sequence>
<dbReference type="Gene3D" id="3.60.110.10">
    <property type="entry name" value="Carbon-nitrogen hydrolase"/>
    <property type="match status" value="1"/>
</dbReference>
<feature type="domain" description="CN hydrolase" evidence="2">
    <location>
        <begin position="4"/>
        <end position="244"/>
    </location>
</feature>
<evidence type="ECO:0000256" key="1">
    <source>
        <dbReference type="ARBA" id="ARBA00022801"/>
    </source>
</evidence>
<dbReference type="InterPro" id="IPR003010">
    <property type="entry name" value="C-N_Hydrolase"/>
</dbReference>
<dbReference type="SUPFAM" id="SSF56317">
    <property type="entry name" value="Carbon-nitrogen hydrolase"/>
    <property type="match status" value="1"/>
</dbReference>
<evidence type="ECO:0000259" key="2">
    <source>
        <dbReference type="PROSITE" id="PS50263"/>
    </source>
</evidence>
<dbReference type="CDD" id="cd07197">
    <property type="entry name" value="nitrilase"/>
    <property type="match status" value="1"/>
</dbReference>
<reference evidence="3 4" key="1">
    <citation type="submission" date="2016-10" db="EMBL/GenBank/DDBJ databases">
        <title>Chromobacterium muskegensis sp. nov., an insecticidal bacterium isolated from Sphagnum bogs.</title>
        <authorList>
            <person name="Sparks M.E."/>
            <person name="Blackburn M.B."/>
            <person name="Gundersen-Rindal D.E."/>
            <person name="Mitchell A."/>
            <person name="Farrar R."/>
            <person name="Kuhar D."/>
        </authorList>
    </citation>
    <scope>NUCLEOTIDE SEQUENCE [LARGE SCALE GENOMIC DNA]</scope>
    <source>
        <strain evidence="3 4">21-1</strain>
    </source>
</reference>
<protein>
    <recommendedName>
        <fullName evidence="2">CN hydrolase domain-containing protein</fullName>
    </recommendedName>
</protein>
<dbReference type="STRING" id="1108595.BKX93_19560"/>
<dbReference type="GO" id="GO:0016811">
    <property type="term" value="F:hydrolase activity, acting on carbon-nitrogen (but not peptide) bonds, in linear amides"/>
    <property type="evidence" value="ECO:0007669"/>
    <property type="project" value="TreeGrafter"/>
</dbReference>
<dbReference type="PANTHER" id="PTHR43674">
    <property type="entry name" value="NITRILASE C965.09-RELATED"/>
    <property type="match status" value="1"/>
</dbReference>
<proteinExistence type="predicted"/>
<organism evidence="3 4">
    <name type="scientific">Chromobacterium vaccinii</name>
    <dbReference type="NCBI Taxonomy" id="1108595"/>
    <lineage>
        <taxon>Bacteria</taxon>
        <taxon>Pseudomonadati</taxon>
        <taxon>Pseudomonadota</taxon>
        <taxon>Betaproteobacteria</taxon>
        <taxon>Neisseriales</taxon>
        <taxon>Chromobacteriaceae</taxon>
        <taxon>Chromobacterium</taxon>
    </lineage>
</organism>
<dbReference type="GeneID" id="68843402"/>
<gene>
    <name evidence="3" type="ORF">BKX93_19560</name>
</gene>
<dbReference type="EMBL" id="CP017707">
    <property type="protein sequence ID" value="AOZ51971.1"/>
    <property type="molecule type" value="Genomic_DNA"/>
</dbReference>
<dbReference type="InterPro" id="IPR036526">
    <property type="entry name" value="C-N_Hydrolase_sf"/>
</dbReference>
<dbReference type="RefSeq" id="WP_070980971.1">
    <property type="nucleotide sequence ID" value="NZ_CP017707.1"/>
</dbReference>
<evidence type="ECO:0000313" key="3">
    <source>
        <dbReference type="EMBL" id="AOZ51971.1"/>
    </source>
</evidence>
<dbReference type="KEGG" id="cvc:BKX93_19560"/>
<dbReference type="Pfam" id="PF00795">
    <property type="entry name" value="CN_hydrolase"/>
    <property type="match status" value="1"/>
</dbReference>
<dbReference type="Proteomes" id="UP000178776">
    <property type="component" value="Chromosome"/>
</dbReference>
<evidence type="ECO:0000313" key="4">
    <source>
        <dbReference type="Proteomes" id="UP000178776"/>
    </source>
</evidence>
<dbReference type="PROSITE" id="PS50263">
    <property type="entry name" value="CN_HYDROLASE"/>
    <property type="match status" value="1"/>
</dbReference>
<keyword evidence="1" id="KW-0378">Hydrolase</keyword>
<name>A0A1D9LL64_9NEIS</name>